<evidence type="ECO:0000256" key="9">
    <source>
        <dbReference type="ARBA" id="ARBA00023136"/>
    </source>
</evidence>
<dbReference type="InterPro" id="IPR013783">
    <property type="entry name" value="Ig-like_fold"/>
</dbReference>
<proteinExistence type="predicted"/>
<feature type="region of interest" description="Disordered" evidence="15">
    <location>
        <begin position="408"/>
        <end position="434"/>
    </location>
</feature>
<evidence type="ECO:0000313" key="19">
    <source>
        <dbReference type="Proteomes" id="UP000694422"/>
    </source>
</evidence>
<evidence type="ECO:0000256" key="7">
    <source>
        <dbReference type="ARBA" id="ARBA00022889"/>
    </source>
</evidence>
<evidence type="ECO:0000256" key="13">
    <source>
        <dbReference type="ARBA" id="ARBA00066195"/>
    </source>
</evidence>
<keyword evidence="6" id="KW-0677">Repeat</keyword>
<dbReference type="GO" id="GO:0005886">
    <property type="term" value="C:plasma membrane"/>
    <property type="evidence" value="ECO:0007669"/>
    <property type="project" value="UniProtKB-SubCell"/>
</dbReference>
<comment type="subunit">
    <text evidence="13">Homodimer in cis. Does not appear to form trans-homodimers. Interacts with ITGB3; the interaction inhibits ITGAV:ITGB3 heterodimer formation.</text>
</comment>
<comment type="subcellular location">
    <subcellularLocation>
        <location evidence="1">Cell membrane</location>
        <topology evidence="1">Single-pass type I membrane protein</topology>
    </subcellularLocation>
</comment>
<dbReference type="InterPro" id="IPR036179">
    <property type="entry name" value="Ig-like_dom_sf"/>
</dbReference>
<feature type="chain" id="PRO_5035001006" description="Matrix remodeling-associated protein 8" evidence="16">
    <location>
        <begin position="18"/>
        <end position="434"/>
    </location>
</feature>
<feature type="compositionally biased region" description="Polar residues" evidence="15">
    <location>
        <begin position="425"/>
        <end position="434"/>
    </location>
</feature>
<dbReference type="Gene3D" id="2.60.40.10">
    <property type="entry name" value="Immunoglobulins"/>
    <property type="match status" value="1"/>
</dbReference>
<keyword evidence="19" id="KW-1185">Reference proteome</keyword>
<protein>
    <recommendedName>
        <fullName evidence="2">Matrix remodeling-associated protein 8</fullName>
    </recommendedName>
    <alternativeName>
        <fullName evidence="14">Limitrin</fullName>
    </alternativeName>
</protein>
<keyword evidence="3" id="KW-1003">Cell membrane</keyword>
<dbReference type="SUPFAM" id="SSF48726">
    <property type="entry name" value="Immunoglobulin"/>
    <property type="match status" value="1"/>
</dbReference>
<name>A0A8C9P840_SPEDA</name>
<keyword evidence="10" id="KW-1015">Disulfide bond</keyword>
<evidence type="ECO:0000256" key="3">
    <source>
        <dbReference type="ARBA" id="ARBA00022475"/>
    </source>
</evidence>
<keyword evidence="4" id="KW-0812">Transmembrane</keyword>
<keyword evidence="9" id="KW-0472">Membrane</keyword>
<evidence type="ECO:0000313" key="18">
    <source>
        <dbReference type="Ensembl" id="ENSSDAP00000003727.1"/>
    </source>
</evidence>
<evidence type="ECO:0000256" key="4">
    <source>
        <dbReference type="ARBA" id="ARBA00022692"/>
    </source>
</evidence>
<dbReference type="Ensembl" id="ENSSDAT00000004296.1">
    <property type="protein sequence ID" value="ENSSDAP00000003727.1"/>
    <property type="gene ID" value="ENSSDAG00000003528.1"/>
</dbReference>
<evidence type="ECO:0000256" key="11">
    <source>
        <dbReference type="ARBA" id="ARBA00023180"/>
    </source>
</evidence>
<dbReference type="FunFam" id="2.60.40.10:FF:000806">
    <property type="entry name" value="Matrix remodeling associated 8"/>
    <property type="match status" value="1"/>
</dbReference>
<dbReference type="AlphaFoldDB" id="A0A8C9P840"/>
<keyword evidence="11" id="KW-0325">Glycoprotein</keyword>
<reference evidence="18" key="2">
    <citation type="submission" date="2025-09" db="UniProtKB">
        <authorList>
            <consortium name="Ensembl"/>
        </authorList>
    </citation>
    <scope>IDENTIFICATION</scope>
</reference>
<dbReference type="InterPro" id="IPR013106">
    <property type="entry name" value="Ig_V-set"/>
</dbReference>
<evidence type="ECO:0000256" key="5">
    <source>
        <dbReference type="ARBA" id="ARBA00022729"/>
    </source>
</evidence>
<dbReference type="GO" id="GO:0007155">
    <property type="term" value="P:cell adhesion"/>
    <property type="evidence" value="ECO:0007669"/>
    <property type="project" value="UniProtKB-KW"/>
</dbReference>
<accession>A0A8C9P840</accession>
<evidence type="ECO:0000256" key="12">
    <source>
        <dbReference type="ARBA" id="ARBA00023319"/>
    </source>
</evidence>
<evidence type="ECO:0000259" key="17">
    <source>
        <dbReference type="PROSITE" id="PS50835"/>
    </source>
</evidence>
<dbReference type="InterPro" id="IPR007110">
    <property type="entry name" value="Ig-like_dom"/>
</dbReference>
<dbReference type="Proteomes" id="UP000694422">
    <property type="component" value="Unplaced"/>
</dbReference>
<dbReference type="InterPro" id="IPR042472">
    <property type="entry name" value="MXRA8"/>
</dbReference>
<feature type="signal peptide" evidence="16">
    <location>
        <begin position="1"/>
        <end position="17"/>
    </location>
</feature>
<dbReference type="Pfam" id="PF07686">
    <property type="entry name" value="V-set"/>
    <property type="match status" value="1"/>
</dbReference>
<sequence>MELPSGALLWKLLLLESDLLTLLSPPGPSGSPTAGSSVVSESAVSCAAGTQAVLRCQSPRMVWTQDRLHDRQRVVHWDLSGGPGGPARRLVDMYSAGEQRVYEPRDRGRLLLSPSAFHDGNFSLLIRAVEEGDEGLYTCNLHPHYCHLHETKEDQAPYRSEDIQLGRPDTKAWAGEGAPGRTSPCSPHTDYKNNILKERAELAHSPLPAKSIDLHKGEHGEGGFCHPSADPGKTPACSFPGPQIWAPASPTGRRPSPSLLRSLRSSVECLLLVSHGMGQRVDTSFSVGSRVQERVLQVKGAWAPGWPAALPWRMSPDLAMLTGLLPSGWPACFPGTWSRLARVAALTPSSRNNPHSPRDSATVATTLWPPLSTGGPVPTSATAKILYVHQTFRPSWLLPARGGKMFRDAQSEPGGLGSWEAGTSPFFQGSSVPL</sequence>
<keyword evidence="7" id="KW-0130">Cell adhesion</keyword>
<dbReference type="PANTHER" id="PTHR44793:SF1">
    <property type="entry name" value="MATRIX REMODELING-ASSOCIATED PROTEIN 8"/>
    <property type="match status" value="1"/>
</dbReference>
<evidence type="ECO:0000256" key="1">
    <source>
        <dbReference type="ARBA" id="ARBA00004251"/>
    </source>
</evidence>
<evidence type="ECO:0000256" key="14">
    <source>
        <dbReference type="ARBA" id="ARBA00077662"/>
    </source>
</evidence>
<reference evidence="18" key="1">
    <citation type="submission" date="2025-08" db="UniProtKB">
        <authorList>
            <consortium name="Ensembl"/>
        </authorList>
    </citation>
    <scope>IDENTIFICATION</scope>
</reference>
<dbReference type="GO" id="GO:0009986">
    <property type="term" value="C:cell surface"/>
    <property type="evidence" value="ECO:0007669"/>
    <property type="project" value="TreeGrafter"/>
</dbReference>
<keyword evidence="8" id="KW-1133">Transmembrane helix</keyword>
<evidence type="ECO:0000256" key="6">
    <source>
        <dbReference type="ARBA" id="ARBA00022737"/>
    </source>
</evidence>
<keyword evidence="12" id="KW-0393">Immunoglobulin domain</keyword>
<evidence type="ECO:0000256" key="16">
    <source>
        <dbReference type="SAM" id="SignalP"/>
    </source>
</evidence>
<dbReference type="GO" id="GO:0030154">
    <property type="term" value="P:cell differentiation"/>
    <property type="evidence" value="ECO:0007669"/>
    <property type="project" value="TreeGrafter"/>
</dbReference>
<organism evidence="18 19">
    <name type="scientific">Spermophilus dauricus</name>
    <name type="common">Daurian ground squirrel</name>
    <dbReference type="NCBI Taxonomy" id="99837"/>
    <lineage>
        <taxon>Eukaryota</taxon>
        <taxon>Metazoa</taxon>
        <taxon>Chordata</taxon>
        <taxon>Craniata</taxon>
        <taxon>Vertebrata</taxon>
        <taxon>Euteleostomi</taxon>
        <taxon>Mammalia</taxon>
        <taxon>Eutheria</taxon>
        <taxon>Euarchontoglires</taxon>
        <taxon>Glires</taxon>
        <taxon>Rodentia</taxon>
        <taxon>Sciuromorpha</taxon>
        <taxon>Sciuridae</taxon>
        <taxon>Xerinae</taxon>
        <taxon>Marmotini</taxon>
        <taxon>Spermophilus</taxon>
    </lineage>
</organism>
<evidence type="ECO:0000256" key="2">
    <source>
        <dbReference type="ARBA" id="ARBA00018734"/>
    </source>
</evidence>
<feature type="domain" description="Ig-like" evidence="17">
    <location>
        <begin position="32"/>
        <end position="139"/>
    </location>
</feature>
<keyword evidence="5 16" id="KW-0732">Signal</keyword>
<evidence type="ECO:0000256" key="10">
    <source>
        <dbReference type="ARBA" id="ARBA00023157"/>
    </source>
</evidence>
<evidence type="ECO:0000256" key="8">
    <source>
        <dbReference type="ARBA" id="ARBA00022989"/>
    </source>
</evidence>
<evidence type="ECO:0000256" key="15">
    <source>
        <dbReference type="SAM" id="MobiDB-lite"/>
    </source>
</evidence>
<dbReference type="PROSITE" id="PS50835">
    <property type="entry name" value="IG_LIKE"/>
    <property type="match status" value="1"/>
</dbReference>
<dbReference type="PANTHER" id="PTHR44793">
    <property type="entry name" value="MATRIX REMODELING-ASSOCIATED PROTEIN 8"/>
    <property type="match status" value="1"/>
</dbReference>